<reference evidence="2" key="1">
    <citation type="submission" date="2022-01" db="EMBL/GenBank/DDBJ databases">
        <title>Genome Sequence Resource for Two Populations of Ditylenchus destructor, the Migratory Endoparasitic Phytonematode.</title>
        <authorList>
            <person name="Zhang H."/>
            <person name="Lin R."/>
            <person name="Xie B."/>
        </authorList>
    </citation>
    <scope>NUCLEOTIDE SEQUENCE</scope>
    <source>
        <strain evidence="2">BazhouSP</strain>
    </source>
</reference>
<dbReference type="Proteomes" id="UP001201812">
    <property type="component" value="Unassembled WGS sequence"/>
</dbReference>
<gene>
    <name evidence="2" type="ORF">DdX_21146</name>
</gene>
<keyword evidence="3" id="KW-1185">Reference proteome</keyword>
<name>A0AAD4MFA7_9BILA</name>
<comment type="caution">
    <text evidence="2">The sequence shown here is derived from an EMBL/GenBank/DDBJ whole genome shotgun (WGS) entry which is preliminary data.</text>
</comment>
<dbReference type="EMBL" id="JAKKPZ010000734">
    <property type="protein sequence ID" value="KAI1692632.1"/>
    <property type="molecule type" value="Genomic_DNA"/>
</dbReference>
<feature type="compositionally biased region" description="Basic and acidic residues" evidence="1">
    <location>
        <begin position="125"/>
        <end position="138"/>
    </location>
</feature>
<dbReference type="AlphaFoldDB" id="A0AAD4MFA7"/>
<evidence type="ECO:0000256" key="1">
    <source>
        <dbReference type="SAM" id="MobiDB-lite"/>
    </source>
</evidence>
<evidence type="ECO:0000313" key="3">
    <source>
        <dbReference type="Proteomes" id="UP001201812"/>
    </source>
</evidence>
<accession>A0AAD4MFA7</accession>
<sequence>MDEKMDDKGDGAQRRKSLPAKLILKSKNAPNLCGKSKIQKAKCAICSKRNKTTLPYCNACHKFAERFKKRDISMVCDKKDHCPVGACESRSPGLDYCRSCRYRRITQLDHNFAKGHNSDQNDCGQKADDTRSGQEHSPEASSSNVNSVNHSNYVVRKCEICVNMNYTRRPYCQACRKFAERKKKGEKLPVCKKKSCSGNGVSGSLNYCRACRYREIMKLDRSFYNNTIIDESTESMNAGCDDSTSVNVAVNVEGNMPEQLMNSAPSGSGTNNGNKYFKTQTCRPSVITHHNNSPIGFQPGFAPVADGHINYSVSRQFILHRKERI</sequence>
<organism evidence="2 3">
    <name type="scientific">Ditylenchus destructor</name>
    <dbReference type="NCBI Taxonomy" id="166010"/>
    <lineage>
        <taxon>Eukaryota</taxon>
        <taxon>Metazoa</taxon>
        <taxon>Ecdysozoa</taxon>
        <taxon>Nematoda</taxon>
        <taxon>Chromadorea</taxon>
        <taxon>Rhabditida</taxon>
        <taxon>Tylenchina</taxon>
        <taxon>Tylenchomorpha</taxon>
        <taxon>Sphaerularioidea</taxon>
        <taxon>Anguinidae</taxon>
        <taxon>Anguininae</taxon>
        <taxon>Ditylenchus</taxon>
    </lineage>
</organism>
<protein>
    <submittedName>
        <fullName evidence="2">Uncharacterized protein</fullName>
    </submittedName>
</protein>
<evidence type="ECO:0000313" key="2">
    <source>
        <dbReference type="EMBL" id="KAI1692632.1"/>
    </source>
</evidence>
<proteinExistence type="predicted"/>
<feature type="region of interest" description="Disordered" evidence="1">
    <location>
        <begin position="111"/>
        <end position="146"/>
    </location>
</feature>